<keyword evidence="3" id="KW-0645">Protease</keyword>
<keyword evidence="8" id="KW-1185">Reference proteome</keyword>
<dbReference type="PROSITE" id="PS00631">
    <property type="entry name" value="CYTOSOL_AP"/>
    <property type="match status" value="1"/>
</dbReference>
<dbReference type="RefSeq" id="WP_307453802.1">
    <property type="nucleotide sequence ID" value="NZ_JAUTAL010000001.1"/>
</dbReference>
<gene>
    <name evidence="7" type="ORF">QE404_001538</name>
</gene>
<dbReference type="GO" id="GO:0004177">
    <property type="term" value="F:aminopeptidase activity"/>
    <property type="evidence" value="ECO:0007669"/>
    <property type="project" value="UniProtKB-KW"/>
</dbReference>
<comment type="caution">
    <text evidence="7">The sequence shown here is derived from an EMBL/GenBank/DDBJ whole genome shotgun (WGS) entry which is preliminary data.</text>
</comment>
<dbReference type="PANTHER" id="PTHR11963">
    <property type="entry name" value="LEUCINE AMINOPEPTIDASE-RELATED"/>
    <property type="match status" value="1"/>
</dbReference>
<evidence type="ECO:0000259" key="6">
    <source>
        <dbReference type="PROSITE" id="PS00631"/>
    </source>
</evidence>
<dbReference type="InterPro" id="IPR000819">
    <property type="entry name" value="Peptidase_M17_C"/>
</dbReference>
<dbReference type="PRINTS" id="PR00481">
    <property type="entry name" value="LAMNOPPTDASE"/>
</dbReference>
<evidence type="ECO:0000256" key="1">
    <source>
        <dbReference type="ARBA" id="ARBA00009528"/>
    </source>
</evidence>
<feature type="domain" description="Cytosol aminopeptidase" evidence="6">
    <location>
        <begin position="339"/>
        <end position="346"/>
    </location>
</feature>
<accession>A0ABU0THS5</accession>
<dbReference type="EMBL" id="JAUTAL010000001">
    <property type="protein sequence ID" value="MDQ1096391.1"/>
    <property type="molecule type" value="Genomic_DNA"/>
</dbReference>
<dbReference type="InterPro" id="IPR011356">
    <property type="entry name" value="Leucine_aapep/pepB"/>
</dbReference>
<evidence type="ECO:0000313" key="7">
    <source>
        <dbReference type="EMBL" id="MDQ1096391.1"/>
    </source>
</evidence>
<keyword evidence="5" id="KW-0464">Manganese</keyword>
<evidence type="ECO:0000256" key="4">
    <source>
        <dbReference type="ARBA" id="ARBA00022801"/>
    </source>
</evidence>
<reference evidence="7 8" key="1">
    <citation type="submission" date="2023-07" db="EMBL/GenBank/DDBJ databases">
        <title>Functional and genomic diversity of the sorghum phyllosphere microbiome.</title>
        <authorList>
            <person name="Shade A."/>
        </authorList>
    </citation>
    <scope>NUCLEOTIDE SEQUENCE [LARGE SCALE GENOMIC DNA]</scope>
    <source>
        <strain evidence="7 8">SORGH_AS_1064</strain>
    </source>
</reference>
<dbReference type="PANTHER" id="PTHR11963:SF23">
    <property type="entry name" value="CYTOSOL AMINOPEPTIDASE"/>
    <property type="match status" value="1"/>
</dbReference>
<evidence type="ECO:0000256" key="2">
    <source>
        <dbReference type="ARBA" id="ARBA00022438"/>
    </source>
</evidence>
<protein>
    <submittedName>
        <fullName evidence="7">Leucyl aminopeptidase</fullName>
        <ecNumber evidence="7">3.4.11.1</ecNumber>
    </submittedName>
</protein>
<dbReference type="Gene3D" id="3.40.630.10">
    <property type="entry name" value="Zn peptidases"/>
    <property type="match status" value="1"/>
</dbReference>
<dbReference type="Proteomes" id="UP001225072">
    <property type="component" value="Unassembled WGS sequence"/>
</dbReference>
<evidence type="ECO:0000313" key="8">
    <source>
        <dbReference type="Proteomes" id="UP001225072"/>
    </source>
</evidence>
<evidence type="ECO:0000256" key="3">
    <source>
        <dbReference type="ARBA" id="ARBA00022670"/>
    </source>
</evidence>
<sequence>MITAKIPRKFRHNSKALKNNPMKLINKKNRKYAQVFHLFSEEEWAKVHKNFNPGISAFFNGKKHEVFIHVHEEGIVYFIGLGKADIRNFEVQQAAVKFSQTQKATLKAVPTLILADFLSERQFEEWVKGLLIGTYEYPFEKKHAVWDPAFEIHSQNISQKKLDIIAQRAYALCNGQTACQEWLNKPANLKKPDIFSTYLKNTAKKYDFKYTAFNRKKCEELGLGAYLSVNQGSAYDAAFTILEYKSNVKNAKTFGLVGKCVLFDTGGISLKNPDNMHYMKSDMGGATAVLGTLIYAAEMQLPVNIIAILPVTDNAISEKAFLPSDVVTAYNGKTIEVLNTDAEGRMILADSLAYLAKNYTTDLLIDLATLTGSAVRMFGDTCGALFSNDESLQNLLLKSGEATHQRLWNLPLWDIWNEDIRSDVADIKNISMKPIGDCIIAAKFLQHFIEGHPKWAHLDIAGVAFGNVGYAKEKAATGFGVQLLIDLIENYH</sequence>
<dbReference type="CDD" id="cd00433">
    <property type="entry name" value="Peptidase_M17"/>
    <property type="match status" value="1"/>
</dbReference>
<dbReference type="SUPFAM" id="SSF53187">
    <property type="entry name" value="Zn-dependent exopeptidases"/>
    <property type="match status" value="1"/>
</dbReference>
<proteinExistence type="inferred from homology"/>
<evidence type="ECO:0000256" key="5">
    <source>
        <dbReference type="ARBA" id="ARBA00023211"/>
    </source>
</evidence>
<comment type="similarity">
    <text evidence="1">Belongs to the peptidase M17 family.</text>
</comment>
<keyword evidence="4 7" id="KW-0378">Hydrolase</keyword>
<keyword evidence="2 7" id="KW-0031">Aminopeptidase</keyword>
<name>A0ABU0THS5_9FLAO</name>
<dbReference type="Pfam" id="PF00883">
    <property type="entry name" value="Peptidase_M17"/>
    <property type="match status" value="1"/>
</dbReference>
<organism evidence="7 8">
    <name type="scientific">Chryseobacterium camelliae</name>
    <dbReference type="NCBI Taxonomy" id="1265445"/>
    <lineage>
        <taxon>Bacteria</taxon>
        <taxon>Pseudomonadati</taxon>
        <taxon>Bacteroidota</taxon>
        <taxon>Flavobacteriia</taxon>
        <taxon>Flavobacteriales</taxon>
        <taxon>Weeksellaceae</taxon>
        <taxon>Chryseobacterium group</taxon>
        <taxon>Chryseobacterium</taxon>
    </lineage>
</organism>
<dbReference type="EC" id="3.4.11.1" evidence="7"/>